<keyword evidence="3" id="KW-1185">Reference proteome</keyword>
<dbReference type="Proteomes" id="UP000276133">
    <property type="component" value="Unassembled WGS sequence"/>
</dbReference>
<feature type="region of interest" description="Disordered" evidence="1">
    <location>
        <begin position="1058"/>
        <end position="1078"/>
    </location>
</feature>
<organism evidence="2 3">
    <name type="scientific">Brachionus plicatilis</name>
    <name type="common">Marine rotifer</name>
    <name type="synonym">Brachionus muelleri</name>
    <dbReference type="NCBI Taxonomy" id="10195"/>
    <lineage>
        <taxon>Eukaryota</taxon>
        <taxon>Metazoa</taxon>
        <taxon>Spiralia</taxon>
        <taxon>Gnathifera</taxon>
        <taxon>Rotifera</taxon>
        <taxon>Eurotatoria</taxon>
        <taxon>Monogononta</taxon>
        <taxon>Pseudotrocha</taxon>
        <taxon>Ploima</taxon>
        <taxon>Brachionidae</taxon>
        <taxon>Brachionus</taxon>
    </lineage>
</organism>
<protein>
    <submittedName>
        <fullName evidence="2">Uncharacterized protein</fullName>
    </submittedName>
</protein>
<dbReference type="EMBL" id="REGN01001312">
    <property type="protein sequence ID" value="RNA35544.1"/>
    <property type="molecule type" value="Genomic_DNA"/>
</dbReference>
<feature type="compositionally biased region" description="Gly residues" evidence="1">
    <location>
        <begin position="1069"/>
        <end position="1078"/>
    </location>
</feature>
<dbReference type="OrthoDB" id="10678765at2759"/>
<gene>
    <name evidence="2" type="ORF">BpHYR1_031610</name>
</gene>
<accession>A0A3M7SI38</accession>
<dbReference type="AlphaFoldDB" id="A0A3M7SI38"/>
<sequence length="1078" mass="121309">MIEKGNQHGICLIIINIIIILNGSNKPKMFKFWAFILKTRGLSTNLQDILNNVNVNDVINEVNNLGIDIDQDQINNLIGNELQNLLQSDQNPLSNLLDANNLLPLINNLTQLNLNEQSLLPILNSLMNQNATGLSQIFHNLLDNPQIKDILNDPSVQQSILNIINNPESVSTKDLLKILIGVLNSTEMEEVLRKHLVVYIPDLASKLLQANSTDQVLAILEPIVSFHVNYYLKQLNLSGQVESFLNNLNPAYAQLINNFFYTNTLDYKDLLNLLQPLVNSYIPDKNLADHLFIYLPDLLQRLSNAKTPDDFYQIAEYLLVSHFGNLETNLTKLILDNQFLNGLAQFKSVQDLLTKLSTSGMENLKISDLVNIYLEYMNMPALTESQLNHLNIYIPDLINQLQSNNSSDLMSILEPIISFHLNYYLNVNPQPLQNLINSLINQSSWATSLLELADNLNLDSALNLTDWQAKHLFVYLPEFVYNLTQVKSYDLLIELIKPIAMQHLSLLAPQDPNQDIASIVLENLLGSAFLQNSSLLNLQSVQELLLKLATGEASNLKISDLVNIYLEYMNMPSLTESQLNHLNIYIPDLINQLQSSNSSDLMSILEPIISFHLNYYLNVNPQPLQNLINSLINQSSWATSLLELADNLNLDSALNLTDWQAKHLFVYLPEFVYNLTQVKSYDQLIELIKPIAMQHLSLLAPQDPNQDIASIVLENLLGSAFLQNSSLLNLQSVQELLLKLATGEASNLKISDLVNIYLEYMNMPALTESQLNHLNIYIPDLINQLQSSNTSDLMSILEPIISFHLNYYLNVNPQPLQNLINSLVSNNPAISDLVNSLSNIQSALNLSQSEYNHLFVYIPEFLYNLTKAKDNTEIMNLIQQVLVVHLNYQNGSVLSLLDELLSDFSMSTLNTTVEPLFNTPEFVLLIKDLLQVYTNGASLNQSKLIQDALMVMAPPLMNSMKMAIYQMSPEIYEFAKDQSDPRVVVAYAVHAGESVLHDNLRAFGIPYDSVYLGATTTSVMTTTTQRRVIDVDLLNQIINLNKDKNDINNFLGNSGGDKPLIPFEPDNNGGDGGGFDYF</sequence>
<evidence type="ECO:0000313" key="2">
    <source>
        <dbReference type="EMBL" id="RNA35544.1"/>
    </source>
</evidence>
<evidence type="ECO:0000313" key="3">
    <source>
        <dbReference type="Proteomes" id="UP000276133"/>
    </source>
</evidence>
<proteinExistence type="predicted"/>
<name>A0A3M7SI38_BRAPC</name>
<reference evidence="2 3" key="1">
    <citation type="journal article" date="2018" name="Sci. Rep.">
        <title>Genomic signatures of local adaptation to the degree of environmental predictability in rotifers.</title>
        <authorList>
            <person name="Franch-Gras L."/>
            <person name="Hahn C."/>
            <person name="Garcia-Roger E.M."/>
            <person name="Carmona M.J."/>
            <person name="Serra M."/>
            <person name="Gomez A."/>
        </authorList>
    </citation>
    <scope>NUCLEOTIDE SEQUENCE [LARGE SCALE GENOMIC DNA]</scope>
    <source>
        <strain evidence="2">HYR1</strain>
    </source>
</reference>
<evidence type="ECO:0000256" key="1">
    <source>
        <dbReference type="SAM" id="MobiDB-lite"/>
    </source>
</evidence>
<comment type="caution">
    <text evidence="2">The sequence shown here is derived from an EMBL/GenBank/DDBJ whole genome shotgun (WGS) entry which is preliminary data.</text>
</comment>